<dbReference type="GO" id="GO:0000118">
    <property type="term" value="C:histone deacetylase complex"/>
    <property type="evidence" value="ECO:0007669"/>
    <property type="project" value="TreeGrafter"/>
</dbReference>
<protein>
    <recommendedName>
        <fullName evidence="7">Histone deacetylase interacting domain-containing protein</fullName>
    </recommendedName>
</protein>
<dbReference type="SUPFAM" id="SSF47762">
    <property type="entry name" value="PAH2 domain"/>
    <property type="match status" value="2"/>
</dbReference>
<dbReference type="STRING" id="218851.A0A2G5F2W1"/>
<dbReference type="FunCoup" id="A0A2G5F2W1">
    <property type="interactions" value="70"/>
</dbReference>
<dbReference type="PROSITE" id="PS51477">
    <property type="entry name" value="PAH"/>
    <property type="match status" value="2"/>
</dbReference>
<keyword evidence="6" id="KW-1185">Reference proteome</keyword>
<dbReference type="Proteomes" id="UP000230069">
    <property type="component" value="Unassembled WGS sequence"/>
</dbReference>
<proteinExistence type="predicted"/>
<dbReference type="InterPro" id="IPR039774">
    <property type="entry name" value="Sin3-like"/>
</dbReference>
<dbReference type="GO" id="GO:0003714">
    <property type="term" value="F:transcription corepressor activity"/>
    <property type="evidence" value="ECO:0007669"/>
    <property type="project" value="InterPro"/>
</dbReference>
<sequence length="158" mass="18636">MNKELALDDAVRYMTAVAEKLEGEKTVDTFFHLIKDFNEYRVDGYEVITKVYELLKGHPDLLEGFNAFLPEDVDVHAMVRRKTKEEAVSLVLRVKWRFRNNKTVYHRFLNILSQYRCYNKPVKEVCQEMKVLFHGHDDLFKELKKYMPAGTSGVENKD</sequence>
<name>A0A2G5F2W1_AQUCA</name>
<keyword evidence="3 4" id="KW-0539">Nucleus</keyword>
<keyword evidence="2" id="KW-0678">Repressor</keyword>
<organism evidence="5 6">
    <name type="scientific">Aquilegia coerulea</name>
    <name type="common">Rocky mountain columbine</name>
    <dbReference type="NCBI Taxonomy" id="218851"/>
    <lineage>
        <taxon>Eukaryota</taxon>
        <taxon>Viridiplantae</taxon>
        <taxon>Streptophyta</taxon>
        <taxon>Embryophyta</taxon>
        <taxon>Tracheophyta</taxon>
        <taxon>Spermatophyta</taxon>
        <taxon>Magnoliopsida</taxon>
        <taxon>Ranunculales</taxon>
        <taxon>Ranunculaceae</taxon>
        <taxon>Thalictroideae</taxon>
        <taxon>Aquilegia</taxon>
    </lineage>
</organism>
<evidence type="ECO:0008006" key="7">
    <source>
        <dbReference type="Google" id="ProtNLM"/>
    </source>
</evidence>
<comment type="subcellular location">
    <subcellularLocation>
        <location evidence="1 4">Nucleus</location>
    </subcellularLocation>
</comment>
<dbReference type="Pfam" id="PF02671">
    <property type="entry name" value="PAH"/>
    <property type="match status" value="2"/>
</dbReference>
<dbReference type="InterPro" id="IPR003822">
    <property type="entry name" value="PAH"/>
</dbReference>
<gene>
    <name evidence="5" type="ORF">AQUCO_00200373v1</name>
</gene>
<dbReference type="PANTHER" id="PTHR12346:SF0">
    <property type="entry name" value="SIN3A, ISOFORM G"/>
    <property type="match status" value="1"/>
</dbReference>
<evidence type="ECO:0000256" key="1">
    <source>
        <dbReference type="ARBA" id="ARBA00004123"/>
    </source>
</evidence>
<dbReference type="InterPro" id="IPR036600">
    <property type="entry name" value="PAH_sf"/>
</dbReference>
<dbReference type="GO" id="GO:0000122">
    <property type="term" value="P:negative regulation of transcription by RNA polymerase II"/>
    <property type="evidence" value="ECO:0007669"/>
    <property type="project" value="TreeGrafter"/>
</dbReference>
<dbReference type="EMBL" id="KZ305019">
    <property type="protein sequence ID" value="PIA62331.1"/>
    <property type="molecule type" value="Genomic_DNA"/>
</dbReference>
<evidence type="ECO:0000256" key="2">
    <source>
        <dbReference type="ARBA" id="ARBA00022491"/>
    </source>
</evidence>
<evidence type="ECO:0000256" key="4">
    <source>
        <dbReference type="PROSITE-ProRule" id="PRU00810"/>
    </source>
</evidence>
<dbReference type="Gene3D" id="1.20.1160.11">
    <property type="entry name" value="Paired amphipathic helix"/>
    <property type="match status" value="2"/>
</dbReference>
<dbReference type="OrthoDB" id="10265969at2759"/>
<dbReference type="PANTHER" id="PTHR12346">
    <property type="entry name" value="SIN3B-RELATED"/>
    <property type="match status" value="1"/>
</dbReference>
<reference evidence="5 6" key="1">
    <citation type="submission" date="2017-09" db="EMBL/GenBank/DDBJ databases">
        <title>WGS assembly of Aquilegia coerulea Goldsmith.</title>
        <authorList>
            <person name="Hodges S."/>
            <person name="Kramer E."/>
            <person name="Nordborg M."/>
            <person name="Tomkins J."/>
            <person name="Borevitz J."/>
            <person name="Derieg N."/>
            <person name="Yan J."/>
            <person name="Mihaltcheva S."/>
            <person name="Hayes R.D."/>
            <person name="Rokhsar D."/>
        </authorList>
    </citation>
    <scope>NUCLEOTIDE SEQUENCE [LARGE SCALE GENOMIC DNA]</scope>
    <source>
        <strain evidence="6">cv. Goldsmith</strain>
    </source>
</reference>
<dbReference type="GO" id="GO:0000785">
    <property type="term" value="C:chromatin"/>
    <property type="evidence" value="ECO:0007669"/>
    <property type="project" value="TreeGrafter"/>
</dbReference>
<evidence type="ECO:0000313" key="6">
    <source>
        <dbReference type="Proteomes" id="UP000230069"/>
    </source>
</evidence>
<dbReference type="InParanoid" id="A0A2G5F2W1"/>
<evidence type="ECO:0000256" key="3">
    <source>
        <dbReference type="ARBA" id="ARBA00023242"/>
    </source>
</evidence>
<dbReference type="AlphaFoldDB" id="A0A2G5F2W1"/>
<accession>A0A2G5F2W1</accession>
<evidence type="ECO:0000313" key="5">
    <source>
        <dbReference type="EMBL" id="PIA62331.1"/>
    </source>
</evidence>